<name>A0AAP9HBF1_9BACL</name>
<sequence length="185" mass="20785">MDKVLTFSKKILKEVIDKNSIVVDATCGNGNDTLFLAQSAAKKVYAFDIQQQAIDSTLKLLQTNNCLEKCEVILDSHSNFDNYISEPIKAVVFNLGYLPNADHTITTLADTTLLAIDKFLTNLEINGRIVIVVYWGHENGKVEKEALLNHLTKLDQKEVEVLSYQFINQKNNAPFVLALEKKNNI</sequence>
<dbReference type="SUPFAM" id="SSF53335">
    <property type="entry name" value="S-adenosyl-L-methionine-dependent methyltransferases"/>
    <property type="match status" value="1"/>
</dbReference>
<dbReference type="PANTHER" id="PTHR35276">
    <property type="entry name" value="S-ADENOSYL-L-METHIONINE-DEPENDENT METHYLTRANSFERASES SUPERFAMILY PROTEIN"/>
    <property type="match status" value="1"/>
</dbReference>
<gene>
    <name evidence="1" type="ORF">FOC49_01135</name>
</gene>
<organism evidence="1 2">
    <name type="scientific">Gemella morbillorum</name>
    <dbReference type="NCBI Taxonomy" id="29391"/>
    <lineage>
        <taxon>Bacteria</taxon>
        <taxon>Bacillati</taxon>
        <taxon>Bacillota</taxon>
        <taxon>Bacilli</taxon>
        <taxon>Bacillales</taxon>
        <taxon>Gemellaceae</taxon>
        <taxon>Gemella</taxon>
    </lineage>
</organism>
<dbReference type="CDD" id="cd02440">
    <property type="entry name" value="AdoMet_MTases"/>
    <property type="match status" value="1"/>
</dbReference>
<dbReference type="Proteomes" id="UP000425411">
    <property type="component" value="Chromosome"/>
</dbReference>
<dbReference type="EMBL" id="CP046314">
    <property type="protein sequence ID" value="QGS08580.1"/>
    <property type="molecule type" value="Genomic_DNA"/>
</dbReference>
<dbReference type="Gene3D" id="3.40.50.150">
    <property type="entry name" value="Vaccinia Virus protein VP39"/>
    <property type="match status" value="1"/>
</dbReference>
<dbReference type="InterPro" id="IPR010719">
    <property type="entry name" value="MnmM_MeTrfase"/>
</dbReference>
<keyword evidence="1" id="KW-0808">Transferase</keyword>
<reference evidence="1 2" key="1">
    <citation type="submission" date="2019-11" db="EMBL/GenBank/DDBJ databases">
        <title>FDA dAtabase for Regulatory Grade micrObial Sequences (FDA-ARGOS): Supporting development and validation of Infectious Disease Dx tests.</title>
        <authorList>
            <person name="Turner S."/>
            <person name="Byrd R."/>
            <person name="Tallon L."/>
            <person name="Sadzewicz L."/>
            <person name="Vavikolanu K."/>
            <person name="Mehta A."/>
            <person name="Aluvathingal J."/>
            <person name="Nadendla S."/>
            <person name="Myers T."/>
            <person name="Yan Y."/>
            <person name="Sichtig H."/>
        </authorList>
    </citation>
    <scope>NUCLEOTIDE SEQUENCE [LARGE SCALE GENOMIC DNA]</scope>
    <source>
        <strain evidence="1 2">FDAARGOS_741</strain>
    </source>
</reference>
<dbReference type="InterPro" id="IPR029063">
    <property type="entry name" value="SAM-dependent_MTases_sf"/>
</dbReference>
<proteinExistence type="predicted"/>
<protein>
    <submittedName>
        <fullName evidence="1">Methyltransferase domain-containing protein</fullName>
    </submittedName>
</protein>
<dbReference type="AlphaFoldDB" id="A0AAP9HBF1"/>
<keyword evidence="2" id="KW-1185">Reference proteome</keyword>
<dbReference type="PANTHER" id="PTHR35276:SF1">
    <property type="entry name" value="TRNA (MNM(5)S(2)U34)-METHYLTRANSFERASE, CHLOROPLASTIC"/>
    <property type="match status" value="1"/>
</dbReference>
<evidence type="ECO:0000313" key="1">
    <source>
        <dbReference type="EMBL" id="QGS08580.1"/>
    </source>
</evidence>
<dbReference type="RefSeq" id="WP_004633683.1">
    <property type="nucleotide sequence ID" value="NZ_CP046314.1"/>
</dbReference>
<dbReference type="GO" id="GO:0032259">
    <property type="term" value="P:methylation"/>
    <property type="evidence" value="ECO:0007669"/>
    <property type="project" value="UniProtKB-KW"/>
</dbReference>
<evidence type="ECO:0000313" key="2">
    <source>
        <dbReference type="Proteomes" id="UP000425411"/>
    </source>
</evidence>
<dbReference type="Pfam" id="PF06962">
    <property type="entry name" value="rRNA_methylase"/>
    <property type="match status" value="1"/>
</dbReference>
<accession>A0AAP9HBF1</accession>
<keyword evidence="1" id="KW-0489">Methyltransferase</keyword>
<dbReference type="GO" id="GO:0008168">
    <property type="term" value="F:methyltransferase activity"/>
    <property type="evidence" value="ECO:0007669"/>
    <property type="project" value="UniProtKB-KW"/>
</dbReference>